<feature type="binding site" evidence="3">
    <location>
        <begin position="25"/>
        <end position="28"/>
    </location>
    <ligand>
        <name>substrate</name>
    </ligand>
</feature>
<dbReference type="UniPathway" id="UPA00115">
    <property type="reaction ID" value="UER00412"/>
</dbReference>
<feature type="binding site" evidence="3">
    <location>
        <begin position="81"/>
        <end position="84"/>
    </location>
    <ligand>
        <name>substrate</name>
    </ligand>
</feature>
<evidence type="ECO:0000313" key="5">
    <source>
        <dbReference type="EMBL" id="KNB72349.1"/>
    </source>
</evidence>
<name>A0A0K9YUG9_9BACL</name>
<dbReference type="SUPFAM" id="SSF75445">
    <property type="entry name" value="D-ribose-5-phosphate isomerase (RpiA), lid domain"/>
    <property type="match status" value="1"/>
</dbReference>
<protein>
    <recommendedName>
        <fullName evidence="3">Ribose-5-phosphate isomerase A</fullName>
        <ecNumber evidence="3">5.3.1.6</ecNumber>
    </recommendedName>
    <alternativeName>
        <fullName evidence="3">Phosphoriboisomerase A</fullName>
        <shortName evidence="3">PRI</shortName>
    </alternativeName>
</protein>
<evidence type="ECO:0000313" key="7">
    <source>
        <dbReference type="Proteomes" id="UP000319578"/>
    </source>
</evidence>
<dbReference type="GO" id="GO:0004751">
    <property type="term" value="F:ribose-5-phosphate isomerase activity"/>
    <property type="evidence" value="ECO:0007669"/>
    <property type="project" value="UniProtKB-UniRule"/>
</dbReference>
<dbReference type="FunFam" id="3.40.50.1360:FF:000001">
    <property type="entry name" value="Ribose-5-phosphate isomerase A"/>
    <property type="match status" value="1"/>
</dbReference>
<dbReference type="STRING" id="54915.ADS79_10680"/>
<evidence type="ECO:0000256" key="3">
    <source>
        <dbReference type="HAMAP-Rule" id="MF_00170"/>
    </source>
</evidence>
<dbReference type="Gene3D" id="3.40.50.1360">
    <property type="match status" value="1"/>
</dbReference>
<proteinExistence type="inferred from homology"/>
<evidence type="ECO:0000313" key="4">
    <source>
        <dbReference type="EMBL" id="GED70487.1"/>
    </source>
</evidence>
<dbReference type="InterPro" id="IPR020672">
    <property type="entry name" value="Ribose5P_isomerase_typA_subgr"/>
</dbReference>
<dbReference type="NCBIfam" id="NF001924">
    <property type="entry name" value="PRK00702.1"/>
    <property type="match status" value="1"/>
</dbReference>
<feature type="binding site" evidence="3">
    <location>
        <position position="121"/>
    </location>
    <ligand>
        <name>substrate</name>
    </ligand>
</feature>
<dbReference type="HAMAP" id="MF_00170">
    <property type="entry name" value="Rib_5P_isom_A"/>
    <property type="match status" value="1"/>
</dbReference>
<organism evidence="5 6">
    <name type="scientific">Brevibacillus reuszeri</name>
    <dbReference type="NCBI Taxonomy" id="54915"/>
    <lineage>
        <taxon>Bacteria</taxon>
        <taxon>Bacillati</taxon>
        <taxon>Bacillota</taxon>
        <taxon>Bacilli</taxon>
        <taxon>Bacillales</taxon>
        <taxon>Paenibacillaceae</taxon>
        <taxon>Brevibacillus</taxon>
    </lineage>
</organism>
<dbReference type="EMBL" id="LGIQ01000007">
    <property type="protein sequence ID" value="KNB72349.1"/>
    <property type="molecule type" value="Genomic_DNA"/>
</dbReference>
<keyword evidence="7" id="KW-1185">Reference proteome</keyword>
<evidence type="ECO:0000313" key="6">
    <source>
        <dbReference type="Proteomes" id="UP000036834"/>
    </source>
</evidence>
<feature type="active site" description="Proton acceptor" evidence="3">
    <location>
        <position position="103"/>
    </location>
</feature>
<dbReference type="InterPro" id="IPR004788">
    <property type="entry name" value="Ribose5P_isomerase_type_A"/>
</dbReference>
<sequence>MNLKKLAGEKAVEFITDGMTIGLGTGSTVNWTIRKLGELVKQREIQIRAIPTSQQTSYLANELGIPLVTFAQSTELDLTIDGADEFNSSLDLIKGRGGALVREKLVAAASNRLIIVADESKSVEKIGKFPLPIEVVPFAWEVTAKRIEGLNCVPTLRRVNGCPYVSDNGNYILDCSFGYIENPAKLERTIKLLPGVVDTGLFISMADTVIIGTSNELKVLSKKN</sequence>
<comment type="similarity">
    <text evidence="3">Belongs to the ribose 5-phosphate isomerase family.</text>
</comment>
<keyword evidence="2 3" id="KW-0413">Isomerase</keyword>
<gene>
    <name evidence="3 4" type="primary">rpiA</name>
    <name evidence="5" type="ORF">ADS79_10680</name>
    <name evidence="4" type="ORF">BRE01_41890</name>
</gene>
<dbReference type="EMBL" id="BJON01000016">
    <property type="protein sequence ID" value="GED70487.1"/>
    <property type="molecule type" value="Genomic_DNA"/>
</dbReference>
<dbReference type="GO" id="GO:0005829">
    <property type="term" value="C:cytosol"/>
    <property type="evidence" value="ECO:0007669"/>
    <property type="project" value="TreeGrafter"/>
</dbReference>
<dbReference type="Gene3D" id="3.30.70.260">
    <property type="match status" value="1"/>
</dbReference>
<evidence type="ECO:0000256" key="1">
    <source>
        <dbReference type="ARBA" id="ARBA00001713"/>
    </source>
</evidence>
<reference evidence="6" key="1">
    <citation type="submission" date="2015-07" db="EMBL/GenBank/DDBJ databases">
        <title>Genome sequencing project for genomic taxonomy and phylogenomics of Bacillus-like bacteria.</title>
        <authorList>
            <person name="Liu B."/>
            <person name="Wang J."/>
            <person name="Zhu Y."/>
            <person name="Liu G."/>
            <person name="Chen Q."/>
            <person name="Chen Z."/>
            <person name="Lan J."/>
            <person name="Che J."/>
            <person name="Ge C."/>
            <person name="Shi H."/>
            <person name="Pan Z."/>
            <person name="Liu X."/>
        </authorList>
    </citation>
    <scope>NUCLEOTIDE SEQUENCE [LARGE SCALE GENOMIC DNA]</scope>
    <source>
        <strain evidence="6">DSM 9887</strain>
    </source>
</reference>
<comment type="function">
    <text evidence="3">Catalyzes the reversible conversion of ribose-5-phosphate to ribulose 5-phosphate.</text>
</comment>
<feature type="binding site" evidence="3">
    <location>
        <begin position="94"/>
        <end position="97"/>
    </location>
    <ligand>
        <name>substrate</name>
    </ligand>
</feature>
<dbReference type="CDD" id="cd01398">
    <property type="entry name" value="RPI_A"/>
    <property type="match status" value="1"/>
</dbReference>
<dbReference type="GO" id="GO:0009052">
    <property type="term" value="P:pentose-phosphate shunt, non-oxidative branch"/>
    <property type="evidence" value="ECO:0007669"/>
    <property type="project" value="UniProtKB-UniRule"/>
</dbReference>
<dbReference type="InterPro" id="IPR037171">
    <property type="entry name" value="NagB/RpiA_transferase-like"/>
</dbReference>
<accession>A0A0K9YUG9</accession>
<dbReference type="NCBIfam" id="TIGR00021">
    <property type="entry name" value="rpiA"/>
    <property type="match status" value="1"/>
</dbReference>
<dbReference type="GO" id="GO:0006014">
    <property type="term" value="P:D-ribose metabolic process"/>
    <property type="evidence" value="ECO:0007669"/>
    <property type="project" value="TreeGrafter"/>
</dbReference>
<evidence type="ECO:0000256" key="2">
    <source>
        <dbReference type="ARBA" id="ARBA00023235"/>
    </source>
</evidence>
<dbReference type="Proteomes" id="UP000036834">
    <property type="component" value="Unassembled WGS sequence"/>
</dbReference>
<comment type="subunit">
    <text evidence="3">Homodimer.</text>
</comment>
<comment type="catalytic activity">
    <reaction evidence="1 3">
        <text>aldehydo-D-ribose 5-phosphate = D-ribulose 5-phosphate</text>
        <dbReference type="Rhea" id="RHEA:14657"/>
        <dbReference type="ChEBI" id="CHEBI:58121"/>
        <dbReference type="ChEBI" id="CHEBI:58273"/>
        <dbReference type="EC" id="5.3.1.6"/>
    </reaction>
</comment>
<dbReference type="Proteomes" id="UP000319578">
    <property type="component" value="Unassembled WGS sequence"/>
</dbReference>
<dbReference type="AlphaFoldDB" id="A0A0K9YUG9"/>
<reference evidence="4 7" key="3">
    <citation type="submission" date="2019-06" db="EMBL/GenBank/DDBJ databases">
        <title>Whole genome shotgun sequence of Brevibacillus reuszeri NBRC 15719.</title>
        <authorList>
            <person name="Hosoyama A."/>
            <person name="Uohara A."/>
            <person name="Ohji S."/>
            <person name="Ichikawa N."/>
        </authorList>
    </citation>
    <scope>NUCLEOTIDE SEQUENCE [LARGE SCALE GENOMIC DNA]</scope>
    <source>
        <strain evidence="4 7">NBRC 15719</strain>
    </source>
</reference>
<reference evidence="5" key="2">
    <citation type="submission" date="2015-07" db="EMBL/GenBank/DDBJ databases">
        <title>MeaNS - Measles Nucleotide Surveillance Program.</title>
        <authorList>
            <person name="Tran T."/>
            <person name="Druce J."/>
        </authorList>
    </citation>
    <scope>NUCLEOTIDE SEQUENCE</scope>
    <source>
        <strain evidence="5">DSM 9887</strain>
    </source>
</reference>
<dbReference type="OrthoDB" id="5870696at2"/>
<dbReference type="PANTHER" id="PTHR11934:SF0">
    <property type="entry name" value="RIBOSE-5-PHOSPHATE ISOMERASE"/>
    <property type="match status" value="1"/>
</dbReference>
<dbReference type="RefSeq" id="WP_049738398.1">
    <property type="nucleotide sequence ID" value="NZ_BJON01000016.1"/>
</dbReference>
<dbReference type="EC" id="5.3.1.6" evidence="3"/>
<dbReference type="Pfam" id="PF06026">
    <property type="entry name" value="Rib_5-P_isom_A"/>
    <property type="match status" value="1"/>
</dbReference>
<dbReference type="PANTHER" id="PTHR11934">
    <property type="entry name" value="RIBOSE-5-PHOSPHATE ISOMERASE"/>
    <property type="match status" value="1"/>
</dbReference>
<comment type="caution">
    <text evidence="5">The sequence shown here is derived from an EMBL/GenBank/DDBJ whole genome shotgun (WGS) entry which is preliminary data.</text>
</comment>
<comment type="pathway">
    <text evidence="3">Carbohydrate degradation; pentose phosphate pathway; D-ribose 5-phosphate from D-ribulose 5-phosphate (non-oxidative stage): step 1/1.</text>
</comment>
<dbReference type="PATRIC" id="fig|54915.3.peg.1087"/>
<dbReference type="SUPFAM" id="SSF100950">
    <property type="entry name" value="NagB/RpiA/CoA transferase-like"/>
    <property type="match status" value="1"/>
</dbReference>